<dbReference type="RefSeq" id="WP_162844365.1">
    <property type="nucleotide sequence ID" value="NZ_QRAP01000002.1"/>
</dbReference>
<dbReference type="Gene3D" id="3.40.366.10">
    <property type="entry name" value="Malonyl-Coenzyme A Acyl Carrier Protein, domain 2"/>
    <property type="match status" value="1"/>
</dbReference>
<evidence type="ECO:0000259" key="3">
    <source>
        <dbReference type="SMART" id="SM00827"/>
    </source>
</evidence>
<dbReference type="PANTHER" id="PTHR43775:SF37">
    <property type="entry name" value="SI:DKEY-61P9.11"/>
    <property type="match status" value="1"/>
</dbReference>
<protein>
    <submittedName>
        <fullName evidence="4">Bacillaene synthase trans-acting acyltransferase</fullName>
    </submittedName>
</protein>
<dbReference type="SMART" id="SM00827">
    <property type="entry name" value="PKS_AT"/>
    <property type="match status" value="1"/>
</dbReference>
<dbReference type="PANTHER" id="PTHR43775">
    <property type="entry name" value="FATTY ACID SYNTHASE"/>
    <property type="match status" value="1"/>
</dbReference>
<dbReference type="GO" id="GO:0006633">
    <property type="term" value="P:fatty acid biosynthetic process"/>
    <property type="evidence" value="ECO:0007669"/>
    <property type="project" value="TreeGrafter"/>
</dbReference>
<dbReference type="InterPro" id="IPR001227">
    <property type="entry name" value="Ac_transferase_dom_sf"/>
</dbReference>
<proteinExistence type="predicted"/>
<dbReference type="SUPFAM" id="SSF52151">
    <property type="entry name" value="FabD/lysophospholipase-like"/>
    <property type="match status" value="1"/>
</dbReference>
<reference evidence="4 5" key="1">
    <citation type="submission" date="2018-07" db="EMBL/GenBank/DDBJ databases">
        <title>Genomic Encyclopedia of Type Strains, Phase IV (KMG-IV): sequencing the most valuable type-strain genomes for metagenomic binning, comparative biology and taxonomic classification.</title>
        <authorList>
            <person name="Goeker M."/>
        </authorList>
    </citation>
    <scope>NUCLEOTIDE SEQUENCE [LARGE SCALE GENOMIC DNA]</scope>
    <source>
        <strain evidence="4 5">DSM 103736</strain>
    </source>
</reference>
<dbReference type="AlphaFoldDB" id="A0A370R0S9"/>
<keyword evidence="4" id="KW-0012">Acyltransferase</keyword>
<dbReference type="GO" id="GO:0004312">
    <property type="term" value="F:fatty acid synthase activity"/>
    <property type="evidence" value="ECO:0007669"/>
    <property type="project" value="TreeGrafter"/>
</dbReference>
<comment type="caution">
    <text evidence="4">The sequence shown here is derived from an EMBL/GenBank/DDBJ whole genome shotgun (WGS) entry which is preliminary data.</text>
</comment>
<evidence type="ECO:0000313" key="4">
    <source>
        <dbReference type="EMBL" id="RDK95532.1"/>
    </source>
</evidence>
<sequence>MDNQPVKTIFMYTGQGSQYYHMGAGLYATNPVFRQRMDKLNHMATDLFGFSPLAGLYAPERLKSTPFEDTVLSSLTIFMLERAITDTLIHYDCRPDGVLSLSMGAFAALCASGVSDDETMLVALHRQAQAMERCCAGGIMVAVLAPVTLWQEEDTLRLNSEIAAINGESHFVLSLPRSALAQVEARLTIRKAPFQRMPVSRAYHSRWIEPACQEVLNAFGDVAFRRAKMPVSLCLAAPVSGDISPQIMWNIARGPICLRDAVQRLEREGGYRYLDAGPSGTAATLLKYMLPAARQSAVRSLLSPLKQDERVLDELLITAA</sequence>
<dbReference type="EMBL" id="QRAP01000002">
    <property type="protein sequence ID" value="RDK95532.1"/>
    <property type="molecule type" value="Genomic_DNA"/>
</dbReference>
<dbReference type="InterPro" id="IPR016035">
    <property type="entry name" value="Acyl_Trfase/lysoPLipase"/>
</dbReference>
<evidence type="ECO:0000256" key="1">
    <source>
        <dbReference type="ARBA" id="ARBA00022450"/>
    </source>
</evidence>
<evidence type="ECO:0000313" key="5">
    <source>
        <dbReference type="Proteomes" id="UP000254848"/>
    </source>
</evidence>
<dbReference type="Proteomes" id="UP000254848">
    <property type="component" value="Unassembled WGS sequence"/>
</dbReference>
<evidence type="ECO:0000256" key="2">
    <source>
        <dbReference type="ARBA" id="ARBA00022553"/>
    </source>
</evidence>
<accession>A0A370R0S9</accession>
<dbReference type="Pfam" id="PF00698">
    <property type="entry name" value="Acyl_transf_1"/>
    <property type="match status" value="1"/>
</dbReference>
<dbReference type="GO" id="GO:0044550">
    <property type="term" value="P:secondary metabolite biosynthetic process"/>
    <property type="evidence" value="ECO:0007669"/>
    <property type="project" value="TreeGrafter"/>
</dbReference>
<keyword evidence="2" id="KW-0597">Phosphoprotein</keyword>
<feature type="domain" description="Malonyl-CoA:ACP transacylase (MAT)" evidence="3">
    <location>
        <begin position="11"/>
        <end position="309"/>
    </location>
</feature>
<keyword evidence="4" id="KW-0808">Transferase</keyword>
<dbReference type="InterPro" id="IPR050091">
    <property type="entry name" value="PKS_NRPS_Biosynth_Enz"/>
</dbReference>
<keyword evidence="5" id="KW-1185">Reference proteome</keyword>
<keyword evidence="1" id="KW-0596">Phosphopantetheine</keyword>
<organism evidence="4 5">
    <name type="scientific">Enterobacillus tribolii</name>
    <dbReference type="NCBI Taxonomy" id="1487935"/>
    <lineage>
        <taxon>Bacteria</taxon>
        <taxon>Pseudomonadati</taxon>
        <taxon>Pseudomonadota</taxon>
        <taxon>Gammaproteobacteria</taxon>
        <taxon>Enterobacterales</taxon>
        <taxon>Hafniaceae</taxon>
        <taxon>Enterobacillus</taxon>
    </lineage>
</organism>
<dbReference type="InterPro" id="IPR014043">
    <property type="entry name" value="Acyl_transferase_dom"/>
</dbReference>
<gene>
    <name evidence="4" type="ORF">C8D90_1023</name>
</gene>
<name>A0A370R0S9_9GAMM</name>